<feature type="transmembrane region" description="Helical" evidence="3">
    <location>
        <begin position="168"/>
        <end position="190"/>
    </location>
</feature>
<feature type="transmembrane region" description="Helical" evidence="3">
    <location>
        <begin position="47"/>
        <end position="65"/>
    </location>
</feature>
<keyword evidence="3" id="KW-0472">Membrane</keyword>
<dbReference type="Gene3D" id="1.20.1250.20">
    <property type="entry name" value="MFS general substrate transporter like domains"/>
    <property type="match status" value="2"/>
</dbReference>
<feature type="transmembrane region" description="Helical" evidence="3">
    <location>
        <begin position="77"/>
        <end position="95"/>
    </location>
</feature>
<reference evidence="6 7" key="1">
    <citation type="submission" date="2014-06" db="EMBL/GenBank/DDBJ databases">
        <title>Evolutionary Origins and Diversification of the Mycorrhizal Mutualists.</title>
        <authorList>
            <consortium name="DOE Joint Genome Institute"/>
            <consortium name="Mycorrhizal Genomics Consortium"/>
            <person name="Kohler A."/>
            <person name="Kuo A."/>
            <person name="Nagy L.G."/>
            <person name="Floudas D."/>
            <person name="Copeland A."/>
            <person name="Barry K.W."/>
            <person name="Cichocki N."/>
            <person name="Veneault-Fourrey C."/>
            <person name="LaButti K."/>
            <person name="Lindquist E.A."/>
            <person name="Lipzen A."/>
            <person name="Lundell T."/>
            <person name="Morin E."/>
            <person name="Murat C."/>
            <person name="Riley R."/>
            <person name="Ohm R."/>
            <person name="Sun H."/>
            <person name="Tunlid A."/>
            <person name="Henrissat B."/>
            <person name="Grigoriev I.V."/>
            <person name="Hibbett D.S."/>
            <person name="Martin F."/>
        </authorList>
    </citation>
    <scope>NUCLEOTIDE SEQUENCE [LARGE SCALE GENOMIC DNA]</scope>
    <source>
        <strain evidence="6 7">SS14</strain>
    </source>
</reference>
<feature type="transmembrane region" description="Helical" evidence="3">
    <location>
        <begin position="299"/>
        <end position="322"/>
    </location>
</feature>
<feature type="signal peptide" evidence="4">
    <location>
        <begin position="1"/>
        <end position="26"/>
    </location>
</feature>
<evidence type="ECO:0000313" key="7">
    <source>
        <dbReference type="Proteomes" id="UP000054279"/>
    </source>
</evidence>
<organism evidence="6 7">
    <name type="scientific">Sphaerobolus stellatus (strain SS14)</name>
    <dbReference type="NCBI Taxonomy" id="990650"/>
    <lineage>
        <taxon>Eukaryota</taxon>
        <taxon>Fungi</taxon>
        <taxon>Dikarya</taxon>
        <taxon>Basidiomycota</taxon>
        <taxon>Agaricomycotina</taxon>
        <taxon>Agaricomycetes</taxon>
        <taxon>Phallomycetidae</taxon>
        <taxon>Geastrales</taxon>
        <taxon>Sphaerobolaceae</taxon>
        <taxon>Sphaerobolus</taxon>
    </lineage>
</organism>
<protein>
    <recommendedName>
        <fullName evidence="5">Major facilitator superfamily (MFS) profile domain-containing protein</fullName>
    </recommendedName>
</protein>
<comment type="subcellular location">
    <subcellularLocation>
        <location evidence="1">Membrane</location>
        <topology evidence="1">Multi-pass membrane protein</topology>
    </subcellularLocation>
</comment>
<comment type="similarity">
    <text evidence="2">Belongs to the major facilitator superfamily. Monocarboxylate porter (TC 2.A.1.13) family.</text>
</comment>
<dbReference type="AlphaFoldDB" id="A0A0C9V539"/>
<proteinExistence type="inferred from homology"/>
<dbReference type="SUPFAM" id="SSF103473">
    <property type="entry name" value="MFS general substrate transporter"/>
    <property type="match status" value="1"/>
</dbReference>
<evidence type="ECO:0000256" key="2">
    <source>
        <dbReference type="ARBA" id="ARBA00006727"/>
    </source>
</evidence>
<gene>
    <name evidence="6" type="ORF">M422DRAFT_229450</name>
</gene>
<dbReference type="GO" id="GO:0016020">
    <property type="term" value="C:membrane"/>
    <property type="evidence" value="ECO:0007669"/>
    <property type="project" value="UniProtKB-SubCell"/>
</dbReference>
<keyword evidence="3" id="KW-1133">Transmembrane helix</keyword>
<feature type="transmembrane region" description="Helical" evidence="3">
    <location>
        <begin position="211"/>
        <end position="235"/>
    </location>
</feature>
<dbReference type="GO" id="GO:0022857">
    <property type="term" value="F:transmembrane transporter activity"/>
    <property type="evidence" value="ECO:0007669"/>
    <property type="project" value="InterPro"/>
</dbReference>
<feature type="transmembrane region" description="Helical" evidence="3">
    <location>
        <begin position="365"/>
        <end position="387"/>
    </location>
</feature>
<feature type="transmembrane region" description="Helical" evidence="3">
    <location>
        <begin position="334"/>
        <end position="359"/>
    </location>
</feature>
<keyword evidence="3" id="KW-0812">Transmembrane</keyword>
<evidence type="ECO:0000256" key="4">
    <source>
        <dbReference type="SAM" id="SignalP"/>
    </source>
</evidence>
<dbReference type="EMBL" id="KN837133">
    <property type="protein sequence ID" value="KIJ41949.1"/>
    <property type="molecule type" value="Genomic_DNA"/>
</dbReference>
<dbReference type="InterPro" id="IPR020846">
    <property type="entry name" value="MFS_dom"/>
</dbReference>
<dbReference type="OrthoDB" id="6499973at2759"/>
<dbReference type="PROSITE" id="PS50850">
    <property type="entry name" value="MFS"/>
    <property type="match status" value="1"/>
</dbReference>
<dbReference type="PANTHER" id="PTHR11360:SF234">
    <property type="entry name" value="MFS-TYPE TRANSPORTER DBAD-RELATED"/>
    <property type="match status" value="1"/>
</dbReference>
<dbReference type="InterPro" id="IPR036259">
    <property type="entry name" value="MFS_trans_sf"/>
</dbReference>
<evidence type="ECO:0000256" key="1">
    <source>
        <dbReference type="ARBA" id="ARBA00004141"/>
    </source>
</evidence>
<name>A0A0C9V539_SPHS4</name>
<dbReference type="InterPro" id="IPR050327">
    <property type="entry name" value="Proton-linked_MCT"/>
</dbReference>
<feature type="transmembrane region" description="Helical" evidence="3">
    <location>
        <begin position="135"/>
        <end position="156"/>
    </location>
</feature>
<evidence type="ECO:0000313" key="6">
    <source>
        <dbReference type="EMBL" id="KIJ41949.1"/>
    </source>
</evidence>
<feature type="domain" description="Major facilitator superfamily (MFS) profile" evidence="5">
    <location>
        <begin position="212"/>
        <end position="405"/>
    </location>
</feature>
<feature type="transmembrane region" description="Helical" evidence="3">
    <location>
        <begin position="247"/>
        <end position="265"/>
    </location>
</feature>
<feature type="chain" id="PRO_5002214778" description="Major facilitator superfamily (MFS) profile domain-containing protein" evidence="4">
    <location>
        <begin position="27"/>
        <end position="405"/>
    </location>
</feature>
<evidence type="ECO:0000256" key="3">
    <source>
        <dbReference type="SAM" id="Phobius"/>
    </source>
</evidence>
<feature type="transmembrane region" description="Helical" evidence="3">
    <location>
        <begin position="272"/>
        <end position="293"/>
    </location>
</feature>
<feature type="transmembrane region" description="Helical" evidence="3">
    <location>
        <begin position="101"/>
        <end position="123"/>
    </location>
</feature>
<keyword evidence="4" id="KW-0732">Signal</keyword>
<evidence type="ECO:0000259" key="5">
    <source>
        <dbReference type="PROSITE" id="PS50850"/>
    </source>
</evidence>
<keyword evidence="7" id="KW-1185">Reference proteome</keyword>
<sequence length="405" mass="43244">MGATRAWCTLIGALLLQLCTVGCVSSFGIFQDFYSTKWLIHSSASDISWIGSMQLFLDLGLGIIGGKLYDAGYCRSTLLVGSLLFSFCSFMLSLAKENQYYQVFLSQGLGMGLGIALIYIPTCTLVAQHFKSRKAFAMGLLVSSSPLGGLMLTIMQNRLIHSNVGFQWGVRASAFLATGCLAVGNLLITIPPKSPPQPGHQADKGARLRDWPFSLTLIGGFVAQLGTFFPVFYVQLFARDHGISSDLAFYSLAILNVAGAVGRIIPNYLADILGAINMLIVCFLCSGLVGFAMLACDHVVGLVLFCIFYGFFFNGVISLYLPAAITLAPREGDLGTTLGIAIVPVGVASLIGNPVIGAILGPKLIWWKGVTFASVSLIASAFFQAAAQIIHVRRSRKVPAPSTIS</sequence>
<dbReference type="InterPro" id="IPR011701">
    <property type="entry name" value="MFS"/>
</dbReference>
<dbReference type="Proteomes" id="UP000054279">
    <property type="component" value="Unassembled WGS sequence"/>
</dbReference>
<dbReference type="HOGENOM" id="CLU_001265_1_1_1"/>
<dbReference type="PANTHER" id="PTHR11360">
    <property type="entry name" value="MONOCARBOXYLATE TRANSPORTER"/>
    <property type="match status" value="1"/>
</dbReference>
<accession>A0A0C9V539</accession>
<dbReference type="Pfam" id="PF07690">
    <property type="entry name" value="MFS_1"/>
    <property type="match status" value="1"/>
</dbReference>